<protein>
    <submittedName>
        <fullName evidence="1">Uncharacterized protein</fullName>
    </submittedName>
</protein>
<sequence>MISHETRKKFSLATFRRDQGIAANVYGVEILMEHCLIAPASPLGNRTSPNSLARRLLIKFLQRCELSSRQFQPSRAPPARPTAVTLLSRTMDLTIG</sequence>
<gene>
    <name evidence="1" type="ORF">EVAR_76685_1</name>
</gene>
<evidence type="ECO:0000313" key="2">
    <source>
        <dbReference type="Proteomes" id="UP000299102"/>
    </source>
</evidence>
<evidence type="ECO:0000313" key="1">
    <source>
        <dbReference type="EMBL" id="GBP05212.1"/>
    </source>
</evidence>
<reference evidence="1 2" key="1">
    <citation type="journal article" date="2019" name="Commun. Biol.">
        <title>The bagworm genome reveals a unique fibroin gene that provides high tensile strength.</title>
        <authorList>
            <person name="Kono N."/>
            <person name="Nakamura H."/>
            <person name="Ohtoshi R."/>
            <person name="Tomita M."/>
            <person name="Numata K."/>
            <person name="Arakawa K."/>
        </authorList>
    </citation>
    <scope>NUCLEOTIDE SEQUENCE [LARGE SCALE GENOMIC DNA]</scope>
</reference>
<proteinExistence type="predicted"/>
<organism evidence="1 2">
    <name type="scientific">Eumeta variegata</name>
    <name type="common">Bagworm moth</name>
    <name type="synonym">Eumeta japonica</name>
    <dbReference type="NCBI Taxonomy" id="151549"/>
    <lineage>
        <taxon>Eukaryota</taxon>
        <taxon>Metazoa</taxon>
        <taxon>Ecdysozoa</taxon>
        <taxon>Arthropoda</taxon>
        <taxon>Hexapoda</taxon>
        <taxon>Insecta</taxon>
        <taxon>Pterygota</taxon>
        <taxon>Neoptera</taxon>
        <taxon>Endopterygota</taxon>
        <taxon>Lepidoptera</taxon>
        <taxon>Glossata</taxon>
        <taxon>Ditrysia</taxon>
        <taxon>Tineoidea</taxon>
        <taxon>Psychidae</taxon>
        <taxon>Oiketicinae</taxon>
        <taxon>Eumeta</taxon>
    </lineage>
</organism>
<dbReference type="EMBL" id="BGZK01000017">
    <property type="protein sequence ID" value="GBP05212.1"/>
    <property type="molecule type" value="Genomic_DNA"/>
</dbReference>
<accession>A0A4C1SSV0</accession>
<name>A0A4C1SSV0_EUMVA</name>
<comment type="caution">
    <text evidence="1">The sequence shown here is derived from an EMBL/GenBank/DDBJ whole genome shotgun (WGS) entry which is preliminary data.</text>
</comment>
<dbReference type="Proteomes" id="UP000299102">
    <property type="component" value="Unassembled WGS sequence"/>
</dbReference>
<dbReference type="AlphaFoldDB" id="A0A4C1SSV0"/>
<keyword evidence="2" id="KW-1185">Reference proteome</keyword>